<dbReference type="Pfam" id="PF07676">
    <property type="entry name" value="PD40"/>
    <property type="match status" value="1"/>
</dbReference>
<dbReference type="InterPro" id="IPR011059">
    <property type="entry name" value="Metal-dep_hydrolase_composite"/>
</dbReference>
<evidence type="ECO:0000313" key="3">
    <source>
        <dbReference type="EMBL" id="KLO20114.1"/>
    </source>
</evidence>
<dbReference type="InterPro" id="IPR011042">
    <property type="entry name" value="6-blade_b-propeller_TolB-like"/>
</dbReference>
<dbReference type="OrthoDB" id="194468at2759"/>
<dbReference type="SUPFAM" id="SSF51338">
    <property type="entry name" value="Composite domain of metallo-dependent hydrolases"/>
    <property type="match status" value="1"/>
</dbReference>
<evidence type="ECO:0000256" key="1">
    <source>
        <dbReference type="SAM" id="Phobius"/>
    </source>
</evidence>
<keyword evidence="1" id="KW-1133">Transmembrane helix</keyword>
<dbReference type="PANTHER" id="PTHR43135">
    <property type="entry name" value="ALPHA-D-RIBOSE 1-METHYLPHOSPHONATE 5-TRIPHOSPHATE DIPHOSPHATASE"/>
    <property type="match status" value="1"/>
</dbReference>
<dbReference type="Pfam" id="PF01979">
    <property type="entry name" value="Amidohydro_1"/>
    <property type="match status" value="1"/>
</dbReference>
<keyword evidence="1" id="KW-0472">Membrane</keyword>
<dbReference type="PANTHER" id="PTHR43135:SF3">
    <property type="entry name" value="ALPHA-D-RIBOSE 1-METHYLPHOSPHONATE 5-TRIPHOSPHATE DIPHOSPHATASE"/>
    <property type="match status" value="1"/>
</dbReference>
<reference evidence="3 4" key="1">
    <citation type="submission" date="2015-04" db="EMBL/GenBank/DDBJ databases">
        <title>Complete genome sequence of Schizopora paradoxa KUC8140, a cosmopolitan wood degrader in East Asia.</title>
        <authorList>
            <consortium name="DOE Joint Genome Institute"/>
            <person name="Min B."/>
            <person name="Park H."/>
            <person name="Jang Y."/>
            <person name="Kim J.-J."/>
            <person name="Kim K.H."/>
            <person name="Pangilinan J."/>
            <person name="Lipzen A."/>
            <person name="Riley R."/>
            <person name="Grigoriev I.V."/>
            <person name="Spatafora J.W."/>
            <person name="Choi I.-G."/>
        </authorList>
    </citation>
    <scope>NUCLEOTIDE SEQUENCE [LARGE SCALE GENOMIC DNA]</scope>
    <source>
        <strain evidence="3 4">KUC8140</strain>
    </source>
</reference>
<dbReference type="SUPFAM" id="SSF82171">
    <property type="entry name" value="DPP6 N-terminal domain-like"/>
    <property type="match status" value="2"/>
</dbReference>
<dbReference type="InterPro" id="IPR032466">
    <property type="entry name" value="Metal_Hydrolase"/>
</dbReference>
<proteinExistence type="predicted"/>
<dbReference type="STRING" id="27342.A0A0H2S856"/>
<name>A0A0H2S856_9AGAM</name>
<dbReference type="InParanoid" id="A0A0H2S856"/>
<dbReference type="GO" id="GO:0016810">
    <property type="term" value="F:hydrolase activity, acting on carbon-nitrogen (but not peptide) bonds"/>
    <property type="evidence" value="ECO:0007669"/>
    <property type="project" value="InterPro"/>
</dbReference>
<feature type="transmembrane region" description="Helical" evidence="1">
    <location>
        <begin position="41"/>
        <end position="69"/>
    </location>
</feature>
<organism evidence="3 4">
    <name type="scientific">Schizopora paradoxa</name>
    <dbReference type="NCBI Taxonomy" id="27342"/>
    <lineage>
        <taxon>Eukaryota</taxon>
        <taxon>Fungi</taxon>
        <taxon>Dikarya</taxon>
        <taxon>Basidiomycota</taxon>
        <taxon>Agaricomycotina</taxon>
        <taxon>Agaricomycetes</taxon>
        <taxon>Hymenochaetales</taxon>
        <taxon>Schizoporaceae</taxon>
        <taxon>Schizopora</taxon>
    </lineage>
</organism>
<dbReference type="Proteomes" id="UP000053477">
    <property type="component" value="Unassembled WGS sequence"/>
</dbReference>
<feature type="domain" description="Amidohydrolase-related" evidence="2">
    <location>
        <begin position="1203"/>
        <end position="1254"/>
    </location>
</feature>
<dbReference type="InterPro" id="IPR006680">
    <property type="entry name" value="Amidohydro-rel"/>
</dbReference>
<evidence type="ECO:0000259" key="2">
    <source>
        <dbReference type="Pfam" id="PF01979"/>
    </source>
</evidence>
<dbReference type="InterPro" id="IPR051781">
    <property type="entry name" value="Metallo-dep_Hydrolase"/>
</dbReference>
<dbReference type="InterPro" id="IPR011659">
    <property type="entry name" value="WD40"/>
</dbReference>
<dbReference type="Gene3D" id="2.30.40.10">
    <property type="entry name" value="Urease, subunit C, domain 1"/>
    <property type="match status" value="1"/>
</dbReference>
<keyword evidence="4" id="KW-1185">Reference proteome</keyword>
<sequence>MEKYRDVDDDEYVDLEHQWCFWHMQLGKDEKKRVYNFRFKLNRVLCALVGLLFILLEYYIVLPLAFGVWSRINGRSVKTLKNTWPAADAFKDDIWPIRQPTPWDISTDFPYPRRLEFDTSEGTWMRLDVHPQSGEIIFDLLGDIYCLPSTSYANRDERSVTEARPVLLGVPHDSDPHFSPDGSLLAFRSDAELGVENIWVTEWKGCDEMSVRPKFPDAQMADALRRKDDEADDLAKGIKETSERRSRRLTLEGRSLAHRVTNETYRWVSDPRFHPSGQKLIATKWYFSSRSLGAGEGWEYPIPSRHENVTIGSGSRVVGRTLPVGWSTGFYGQQQIGPEQSIWYGNDSIIFAKNTADTSGTFLYSKDVHSGIYSIFMYNTTTSRITKLVDSFPGSASRPELSHDGQTMAFVRRVRDKEALVLKDLHSGTIHHVWYGLTYDATAISAPMGTYPSFSFTPSDDAIIIWAAGKIWHVPLATNSQGEKIARSEESGEPKTVEFIAHVEKRIAETRREEIDLLTLETQEEQRLHAFKDLDVADDGSRVVFQGSGVNYFVDVSESKRAAAKKVPVLHPSQAYYSPSFVPGKNDLVIQARWSDTTFSSLELADLSKSAAYEVSGLDLGRYIHPILCTCTGSKRSIAFIKTGGDLLTGDVVATANPGLYTGELTLPDSASFSKEIIVTNIKYIPTNIPIQYASNIRFEEGNKVVVVTLSGTSFAIDVQTSSSNPDKFGNFNTTYIESGAFAHEIAHSKKHIAFVDFFNVFVVQTKDAVGRSLSSKPGASTPGLARVSLDGGHGIRWDGEGKRLFWLLGPYLHSIEVSKLSQCSSAIKNDDQRFGVDCITHLLDVQEIVVTYSTDISRLRQDAQALRRTEDLRNADVLAITNAKILTMRSGEGLVNDLIQDGVLLVQEGVIKEVGSSEDIVIPLGASTIDAHGGFVVPGFIDVHAHWSGFADPYPAKSWEMTTFLAYGVTTLHKLYQSPSSDNVEGFVERGRVENGGMIGPRIYHTGNVIYGAQAPRYHNDVADMHDAISALIRIKVEGGPASYSYKNYNQYSRASRQRLLLAARNLSMLCVPEGGMNQDWDLTYIIDGMTTVEHNLPIPELYDDVLTLYAKSGTGATPTHIVNYGGAHGEQFVWANYDVPNDSKLRTFTDHSILEMLSESTSRPLNSYTLFNTSSSIAKMVKKGMRAHIGAHGEPPLGLNYHAEMFFASQGGLDNYEVVRAATLDAAITLGIDSAVGSLKPGKLADFVVYPPGFDITSGDITKSKDIRFVARGGRLWDASTMVEEWPRKGFRQSMPAINAD</sequence>
<dbReference type="Gene3D" id="3.20.20.140">
    <property type="entry name" value="Metal-dependent hydrolases"/>
    <property type="match status" value="1"/>
</dbReference>
<evidence type="ECO:0000313" key="4">
    <source>
        <dbReference type="Proteomes" id="UP000053477"/>
    </source>
</evidence>
<dbReference type="Gene3D" id="2.120.10.30">
    <property type="entry name" value="TolB, C-terminal domain"/>
    <property type="match status" value="1"/>
</dbReference>
<gene>
    <name evidence="3" type="ORF">SCHPADRAFT_923945</name>
</gene>
<protein>
    <recommendedName>
        <fullName evidence="2">Amidohydrolase-related domain-containing protein</fullName>
    </recommendedName>
</protein>
<dbReference type="EMBL" id="KQ085883">
    <property type="protein sequence ID" value="KLO20114.1"/>
    <property type="molecule type" value="Genomic_DNA"/>
</dbReference>
<accession>A0A0H2S856</accession>
<keyword evidence="1" id="KW-0812">Transmembrane</keyword>
<dbReference type="SUPFAM" id="SSF51556">
    <property type="entry name" value="Metallo-dependent hydrolases"/>
    <property type="match status" value="1"/>
</dbReference>